<proteinExistence type="predicted"/>
<dbReference type="EMBL" id="VWPJ01000001">
    <property type="protein sequence ID" value="KAA5607614.1"/>
    <property type="molecule type" value="Genomic_DNA"/>
</dbReference>
<evidence type="ECO:0000256" key="5">
    <source>
        <dbReference type="ARBA" id="ARBA00022982"/>
    </source>
</evidence>
<dbReference type="PROSITE" id="PS51379">
    <property type="entry name" value="4FE4S_FER_2"/>
    <property type="match status" value="1"/>
</dbReference>
<dbReference type="InterPro" id="IPR017896">
    <property type="entry name" value="4Fe4S_Fe-S-bd"/>
</dbReference>
<dbReference type="SUPFAM" id="SSF54862">
    <property type="entry name" value="4Fe-4S ferredoxins"/>
    <property type="match status" value="1"/>
</dbReference>
<gene>
    <name evidence="9" type="ORF">F1188_02315</name>
</gene>
<dbReference type="GO" id="GO:0046872">
    <property type="term" value="F:metal ion binding"/>
    <property type="evidence" value="ECO:0007669"/>
    <property type="project" value="UniProtKB-KW"/>
</dbReference>
<comment type="cofactor">
    <cofactor evidence="1">
        <name>[4Fe-4S] cluster</name>
        <dbReference type="ChEBI" id="CHEBI:49883"/>
    </cofactor>
</comment>
<dbReference type="PROSITE" id="PS00198">
    <property type="entry name" value="4FE4S_FER_1"/>
    <property type="match status" value="1"/>
</dbReference>
<dbReference type="GO" id="GO:0051539">
    <property type="term" value="F:4 iron, 4 sulfur cluster binding"/>
    <property type="evidence" value="ECO:0007669"/>
    <property type="project" value="UniProtKB-KW"/>
</dbReference>
<dbReference type="AlphaFoldDB" id="A0A5M6IHA4"/>
<keyword evidence="2" id="KW-0813">Transport</keyword>
<keyword evidence="7" id="KW-0411">Iron-sulfur</keyword>
<evidence type="ECO:0000256" key="3">
    <source>
        <dbReference type="ARBA" id="ARBA00022485"/>
    </source>
</evidence>
<accession>A0A5M6IHA4</accession>
<comment type="caution">
    <text evidence="9">The sequence shown here is derived from an EMBL/GenBank/DDBJ whole genome shotgun (WGS) entry which is preliminary data.</text>
</comment>
<feature type="domain" description="4Fe-4S ferredoxin-type" evidence="8">
    <location>
        <begin position="1"/>
        <end position="30"/>
    </location>
</feature>
<dbReference type="OrthoDB" id="9800445at2"/>
<evidence type="ECO:0000256" key="2">
    <source>
        <dbReference type="ARBA" id="ARBA00022448"/>
    </source>
</evidence>
<keyword evidence="4" id="KW-0479">Metal-binding</keyword>
<evidence type="ECO:0000259" key="8">
    <source>
        <dbReference type="PROSITE" id="PS51379"/>
    </source>
</evidence>
<protein>
    <submittedName>
        <fullName evidence="9">4Fe-4S dicluster domain-containing protein</fullName>
    </submittedName>
</protein>
<dbReference type="Pfam" id="PF00037">
    <property type="entry name" value="Fer4"/>
    <property type="match status" value="1"/>
</dbReference>
<evidence type="ECO:0000256" key="6">
    <source>
        <dbReference type="ARBA" id="ARBA00023004"/>
    </source>
</evidence>
<organism evidence="9 10">
    <name type="scientific">Roseospira marina</name>
    <dbReference type="NCBI Taxonomy" id="140057"/>
    <lineage>
        <taxon>Bacteria</taxon>
        <taxon>Pseudomonadati</taxon>
        <taxon>Pseudomonadota</taxon>
        <taxon>Alphaproteobacteria</taxon>
        <taxon>Rhodospirillales</taxon>
        <taxon>Rhodospirillaceae</taxon>
        <taxon>Roseospira</taxon>
    </lineage>
</organism>
<name>A0A5M6IHA4_9PROT</name>
<keyword evidence="6" id="KW-0408">Iron</keyword>
<keyword evidence="3" id="KW-0004">4Fe-4S</keyword>
<dbReference type="InterPro" id="IPR017900">
    <property type="entry name" value="4Fe4S_Fe_S_CS"/>
</dbReference>
<evidence type="ECO:0000313" key="9">
    <source>
        <dbReference type="EMBL" id="KAA5607614.1"/>
    </source>
</evidence>
<evidence type="ECO:0000256" key="7">
    <source>
        <dbReference type="ARBA" id="ARBA00023014"/>
    </source>
</evidence>
<keyword evidence="10" id="KW-1185">Reference proteome</keyword>
<dbReference type="FunFam" id="3.30.70.20:FF:000045">
    <property type="entry name" value="Ferredoxin, 4Fe-4S"/>
    <property type="match status" value="1"/>
</dbReference>
<evidence type="ECO:0000313" key="10">
    <source>
        <dbReference type="Proteomes" id="UP000324065"/>
    </source>
</evidence>
<dbReference type="Gene3D" id="3.30.70.20">
    <property type="match status" value="1"/>
</dbReference>
<evidence type="ECO:0000256" key="1">
    <source>
        <dbReference type="ARBA" id="ARBA00001966"/>
    </source>
</evidence>
<keyword evidence="5" id="KW-0249">Electron transport</keyword>
<reference evidence="9 10" key="1">
    <citation type="submission" date="2019-09" db="EMBL/GenBank/DDBJ databases">
        <title>Genome sequence of Roseospira marina, one of the more divergent members of the non-sulfur purple photosynthetic bacterial family, the Rhodospirillaceae.</title>
        <authorList>
            <person name="Meyer T."/>
            <person name="Kyndt J."/>
        </authorList>
    </citation>
    <scope>NUCLEOTIDE SEQUENCE [LARGE SCALE GENOMIC DNA]</scope>
    <source>
        <strain evidence="9 10">DSM 15113</strain>
    </source>
</reference>
<evidence type="ECO:0000256" key="4">
    <source>
        <dbReference type="ARBA" id="ARBA00022723"/>
    </source>
</evidence>
<dbReference type="Proteomes" id="UP000324065">
    <property type="component" value="Unassembled WGS sequence"/>
</dbReference>
<sequence>MAYKILASQCTQCGACEFECPNGAISMKGDTYKIDPAACTECAGQFDEPQCDAVCPVPGTCVKAA</sequence>